<evidence type="ECO:0000313" key="1">
    <source>
        <dbReference type="EMBL" id="TDX49058.1"/>
    </source>
</evidence>
<protein>
    <recommendedName>
        <fullName evidence="3">Carboxypeptidase family protein</fullName>
    </recommendedName>
</protein>
<evidence type="ECO:0000313" key="2">
    <source>
        <dbReference type="Proteomes" id="UP000295832"/>
    </source>
</evidence>
<dbReference type="Proteomes" id="UP000295832">
    <property type="component" value="Unassembled WGS sequence"/>
</dbReference>
<sequence length="433" mass="48490">MKRDSLIVIVILILGIILVGCSDDSSNISEKLILSNLKVIDAETLEAEFNDGSKIEITDFTPKPLLEAQEIEVSFLYNKIEYKANVIYGATIFSGNVNMNSKLNSNNMAMSTGVLTTATDVSIMAVDELGNVYSTDTDSNGNFELLTVPDAPYVIIFMNSAGQYIGILKDNNEDTVKITASNQRIDLGEISIDEVAQRAISENVKSLNNVETSSIEDPDSITYTSDVNSINSMLFLPSTSNIAQVLGKELILGKVDYSLELNKPIFIEASFKYTVDTPVSADDLILNRVDYFYYKDNSKYLWKYKDDEDGNGAFEESEIHNPNDVVMPALMERNKEYTADVYGDDWIYNFEEIIDTLPNDNSINEKEIMVLKLTMPSGDIRYSYFAKGIGFVAFKNTEGTFDQVDYARAGKEVYGINPDWFTTELEENLRSKF</sequence>
<name>A0A4R8H312_9FIRM</name>
<dbReference type="EMBL" id="SOEG01000021">
    <property type="protein sequence ID" value="TDX49058.1"/>
    <property type="molecule type" value="Genomic_DNA"/>
</dbReference>
<dbReference type="RefSeq" id="WP_134117559.1">
    <property type="nucleotide sequence ID" value="NZ_SOEG01000021.1"/>
</dbReference>
<gene>
    <name evidence="1" type="ORF">C7959_12111</name>
</gene>
<proteinExistence type="predicted"/>
<comment type="caution">
    <text evidence="1">The sequence shown here is derived from an EMBL/GenBank/DDBJ whole genome shotgun (WGS) entry which is preliminary data.</text>
</comment>
<dbReference type="AlphaFoldDB" id="A0A4R8H312"/>
<keyword evidence="2" id="KW-1185">Reference proteome</keyword>
<organism evidence="1 2">
    <name type="scientific">Orenia marismortui</name>
    <dbReference type="NCBI Taxonomy" id="46469"/>
    <lineage>
        <taxon>Bacteria</taxon>
        <taxon>Bacillati</taxon>
        <taxon>Bacillota</taxon>
        <taxon>Clostridia</taxon>
        <taxon>Halanaerobiales</taxon>
        <taxon>Halobacteroidaceae</taxon>
        <taxon>Orenia</taxon>
    </lineage>
</organism>
<accession>A0A4R8H312</accession>
<dbReference type="PROSITE" id="PS51257">
    <property type="entry name" value="PROKAR_LIPOPROTEIN"/>
    <property type="match status" value="1"/>
</dbReference>
<reference evidence="1 2" key="1">
    <citation type="submission" date="2019-03" db="EMBL/GenBank/DDBJ databases">
        <title>Subsurface microbial communities from deep shales in Ohio and West Virginia, USA.</title>
        <authorList>
            <person name="Wrighton K."/>
        </authorList>
    </citation>
    <scope>NUCLEOTIDE SEQUENCE [LARGE SCALE GENOMIC DNA]</scope>
    <source>
        <strain evidence="1 2">MSL 6dP</strain>
    </source>
</reference>
<evidence type="ECO:0008006" key="3">
    <source>
        <dbReference type="Google" id="ProtNLM"/>
    </source>
</evidence>